<dbReference type="SFLD" id="SFLDS00019">
    <property type="entry name" value="Glutathione_Transferase_(cytos"/>
    <property type="match status" value="1"/>
</dbReference>
<dbReference type="InterPro" id="IPR040079">
    <property type="entry name" value="Glutathione_S-Trfase"/>
</dbReference>
<dbReference type="SFLD" id="SFLDG01153">
    <property type="entry name" value="Main.4:_Theta-like"/>
    <property type="match status" value="1"/>
</dbReference>
<name>A0AAV8WEB2_9CUCU</name>
<dbReference type="InterPro" id="IPR004046">
    <property type="entry name" value="GST_C"/>
</dbReference>
<dbReference type="FunFam" id="1.20.1050.10:FF:000007">
    <property type="entry name" value="Glutathione S-transferase 1-1"/>
    <property type="match status" value="1"/>
</dbReference>
<dbReference type="Gene3D" id="1.20.1050.10">
    <property type="match status" value="1"/>
</dbReference>
<dbReference type="AlphaFoldDB" id="A0AAV8WEB2"/>
<reference evidence="4 5" key="1">
    <citation type="journal article" date="2023" name="Insect Mol. Biol.">
        <title>Genome sequencing provides insights into the evolution of gene families encoding plant cell wall-degrading enzymes in longhorned beetles.</title>
        <authorList>
            <person name="Shin N.R."/>
            <person name="Okamura Y."/>
            <person name="Kirsch R."/>
            <person name="Pauchet Y."/>
        </authorList>
    </citation>
    <scope>NUCLEOTIDE SEQUENCE [LARGE SCALE GENOMIC DNA]</scope>
    <source>
        <strain evidence="4">EAD_L_NR</strain>
    </source>
</reference>
<dbReference type="PROSITE" id="PS50405">
    <property type="entry name" value="GST_CTER"/>
    <property type="match status" value="1"/>
</dbReference>
<dbReference type="GO" id="GO:0004364">
    <property type="term" value="F:glutathione transferase activity"/>
    <property type="evidence" value="ECO:0007669"/>
    <property type="project" value="TreeGrafter"/>
</dbReference>
<dbReference type="Pfam" id="PF13417">
    <property type="entry name" value="GST_N_3"/>
    <property type="match status" value="1"/>
</dbReference>
<evidence type="ECO:0000259" key="2">
    <source>
        <dbReference type="PROSITE" id="PS50404"/>
    </source>
</evidence>
<dbReference type="InterPro" id="IPR036282">
    <property type="entry name" value="Glutathione-S-Trfase_C_sf"/>
</dbReference>
<dbReference type="SUPFAM" id="SSF47616">
    <property type="entry name" value="GST C-terminal domain-like"/>
    <property type="match status" value="1"/>
</dbReference>
<dbReference type="InterPro" id="IPR004045">
    <property type="entry name" value="Glutathione_S-Trfase_N"/>
</dbReference>
<dbReference type="SUPFAM" id="SSF52833">
    <property type="entry name" value="Thioredoxin-like"/>
    <property type="match status" value="1"/>
</dbReference>
<feature type="domain" description="GST N-terminal" evidence="2">
    <location>
        <begin position="1"/>
        <end position="82"/>
    </location>
</feature>
<dbReference type="PROSITE" id="PS50404">
    <property type="entry name" value="GST_NTER"/>
    <property type="match status" value="1"/>
</dbReference>
<organism evidence="4 5">
    <name type="scientific">Exocentrus adspersus</name>
    <dbReference type="NCBI Taxonomy" id="1586481"/>
    <lineage>
        <taxon>Eukaryota</taxon>
        <taxon>Metazoa</taxon>
        <taxon>Ecdysozoa</taxon>
        <taxon>Arthropoda</taxon>
        <taxon>Hexapoda</taxon>
        <taxon>Insecta</taxon>
        <taxon>Pterygota</taxon>
        <taxon>Neoptera</taxon>
        <taxon>Endopterygota</taxon>
        <taxon>Coleoptera</taxon>
        <taxon>Polyphaga</taxon>
        <taxon>Cucujiformia</taxon>
        <taxon>Chrysomeloidea</taxon>
        <taxon>Cerambycidae</taxon>
        <taxon>Lamiinae</taxon>
        <taxon>Acanthocinini</taxon>
        <taxon>Exocentrus</taxon>
    </lineage>
</organism>
<dbReference type="EMBL" id="JANEYG010000002">
    <property type="protein sequence ID" value="KAJ8924781.1"/>
    <property type="molecule type" value="Genomic_DNA"/>
</dbReference>
<dbReference type="Pfam" id="PF00043">
    <property type="entry name" value="GST_C"/>
    <property type="match status" value="1"/>
</dbReference>
<comment type="caution">
    <text evidence="4">The sequence shown here is derived from an EMBL/GenBank/DDBJ whole genome shotgun (WGS) entry which is preliminary data.</text>
</comment>
<gene>
    <name evidence="4" type="ORF">NQ315_000934</name>
</gene>
<dbReference type="FunFam" id="3.40.30.10:FF:000034">
    <property type="entry name" value="glutathione S-transferase 1"/>
    <property type="match status" value="1"/>
</dbReference>
<protein>
    <submittedName>
        <fullName evidence="4">Uncharacterized protein</fullName>
    </submittedName>
</protein>
<evidence type="ECO:0000313" key="4">
    <source>
        <dbReference type="EMBL" id="KAJ8924781.1"/>
    </source>
</evidence>
<comment type="subunit">
    <text evidence="1">Homodimer.</text>
</comment>
<dbReference type="CDD" id="cd03177">
    <property type="entry name" value="GST_C_Delta_Epsilon"/>
    <property type="match status" value="1"/>
</dbReference>
<accession>A0AAV8WEB2</accession>
<dbReference type="PANTHER" id="PTHR43969">
    <property type="entry name" value="GLUTATHIONE S TRANSFERASE D10, ISOFORM A-RELATED"/>
    <property type="match status" value="1"/>
</dbReference>
<dbReference type="SFLD" id="SFLDG00358">
    <property type="entry name" value="Main_(cytGST)"/>
    <property type="match status" value="1"/>
</dbReference>
<proteinExistence type="predicted"/>
<evidence type="ECO:0000313" key="5">
    <source>
        <dbReference type="Proteomes" id="UP001159042"/>
    </source>
</evidence>
<dbReference type="InterPro" id="IPR036249">
    <property type="entry name" value="Thioredoxin-like_sf"/>
</dbReference>
<dbReference type="Proteomes" id="UP001159042">
    <property type="component" value="Unassembled WGS sequence"/>
</dbReference>
<evidence type="ECO:0000259" key="3">
    <source>
        <dbReference type="PROSITE" id="PS50405"/>
    </source>
</evidence>
<sequence>MAPKLFIDKVSPPCRAVLMCAKAIGFNLDVVEISLVERDHLKPEFIKLNPLHTVPVLDDNGFVLYDSHAIMPYLIAKYAKDKSLYPEDIQKRALIDQRLHFDSGLLFARYVRLSIPILMDTLKRISDEDVRVLNEAYGFFNTILEQSKYVAGEELSIADFSLLNTVINSNAVVPLDERVYTHIKAWKDRLRALPYYEIIVAGGDLYGSVIKKKLSS</sequence>
<dbReference type="Gene3D" id="3.40.30.10">
    <property type="entry name" value="Glutaredoxin"/>
    <property type="match status" value="1"/>
</dbReference>
<dbReference type="GO" id="GO:0006749">
    <property type="term" value="P:glutathione metabolic process"/>
    <property type="evidence" value="ECO:0007669"/>
    <property type="project" value="TreeGrafter"/>
</dbReference>
<dbReference type="CDD" id="cd03045">
    <property type="entry name" value="GST_N_Delta_Epsilon"/>
    <property type="match status" value="1"/>
</dbReference>
<feature type="domain" description="GST C-terminal" evidence="3">
    <location>
        <begin position="88"/>
        <end position="214"/>
    </location>
</feature>
<keyword evidence="5" id="KW-1185">Reference proteome</keyword>
<dbReference type="PANTHER" id="PTHR43969:SF9">
    <property type="entry name" value="GLUTATHIONE S TRANSFERASE D10, ISOFORM A-RELATED"/>
    <property type="match status" value="1"/>
</dbReference>
<evidence type="ECO:0000256" key="1">
    <source>
        <dbReference type="ARBA" id="ARBA00011738"/>
    </source>
</evidence>
<dbReference type="InterPro" id="IPR010987">
    <property type="entry name" value="Glutathione-S-Trfase_C-like"/>
</dbReference>